<keyword evidence="2" id="KW-1185">Reference proteome</keyword>
<dbReference type="Proteomes" id="UP000887564">
    <property type="component" value="Unplaced"/>
</dbReference>
<feature type="domain" description="Protein kinase" evidence="1">
    <location>
        <begin position="31"/>
        <end position="259"/>
    </location>
</feature>
<dbReference type="Gene3D" id="1.10.510.10">
    <property type="entry name" value="Transferase(Phosphotransferase) domain 1"/>
    <property type="match status" value="1"/>
</dbReference>
<dbReference type="InterPro" id="IPR000719">
    <property type="entry name" value="Prot_kinase_dom"/>
</dbReference>
<dbReference type="InterPro" id="IPR011009">
    <property type="entry name" value="Kinase-like_dom_sf"/>
</dbReference>
<protein>
    <submittedName>
        <fullName evidence="3">Protein kinase domain-containing protein</fullName>
    </submittedName>
</protein>
<evidence type="ECO:0000313" key="3">
    <source>
        <dbReference type="WBParaSite" id="PEQ_0001110701-mRNA-1"/>
    </source>
</evidence>
<dbReference type="PANTHER" id="PTHR11909">
    <property type="entry name" value="CASEIN KINASE-RELATED"/>
    <property type="match status" value="1"/>
</dbReference>
<organism evidence="2 3">
    <name type="scientific">Parascaris equorum</name>
    <name type="common">Equine roundworm</name>
    <dbReference type="NCBI Taxonomy" id="6256"/>
    <lineage>
        <taxon>Eukaryota</taxon>
        <taxon>Metazoa</taxon>
        <taxon>Ecdysozoa</taxon>
        <taxon>Nematoda</taxon>
        <taxon>Chromadorea</taxon>
        <taxon>Rhabditida</taxon>
        <taxon>Spirurina</taxon>
        <taxon>Ascaridomorpha</taxon>
        <taxon>Ascaridoidea</taxon>
        <taxon>Ascarididae</taxon>
        <taxon>Parascaris</taxon>
    </lineage>
</organism>
<evidence type="ECO:0000259" key="1">
    <source>
        <dbReference type="SMART" id="SM00220"/>
    </source>
</evidence>
<proteinExistence type="predicted"/>
<accession>A0A914RY59</accession>
<dbReference type="InterPro" id="IPR050235">
    <property type="entry name" value="CK1_Ser-Thr_kinase"/>
</dbReference>
<dbReference type="AlphaFoldDB" id="A0A914RY59"/>
<dbReference type="SUPFAM" id="SSF56112">
    <property type="entry name" value="Protein kinase-like (PK-like)"/>
    <property type="match status" value="1"/>
</dbReference>
<dbReference type="GO" id="GO:0005524">
    <property type="term" value="F:ATP binding"/>
    <property type="evidence" value="ECO:0007669"/>
    <property type="project" value="InterPro"/>
</dbReference>
<name>A0A914RY59_PAREQ</name>
<evidence type="ECO:0000313" key="2">
    <source>
        <dbReference type="Proteomes" id="UP000887564"/>
    </source>
</evidence>
<reference evidence="3" key="1">
    <citation type="submission" date="2022-11" db="UniProtKB">
        <authorList>
            <consortium name="WormBaseParasite"/>
        </authorList>
    </citation>
    <scope>IDENTIFICATION</scope>
</reference>
<dbReference type="GO" id="GO:0004672">
    <property type="term" value="F:protein kinase activity"/>
    <property type="evidence" value="ECO:0007669"/>
    <property type="project" value="InterPro"/>
</dbReference>
<dbReference type="WBParaSite" id="PEQ_0001110701-mRNA-1">
    <property type="protein sequence ID" value="PEQ_0001110701-mRNA-1"/>
    <property type="gene ID" value="PEQ_0001110701"/>
</dbReference>
<sequence>MAAVIGRDVESAITCPLPQVGQTIEYRENKFKILRQLWSGPFSDVFVILDALTNEQYAMKVEKDLGSRRSVLKLDVFVLREFQNKKGIGFPRLITSGQTSHLKFVILQLVGPDINKLRRCLPGWLSRDIKASNFTVGRTNDSGTIYMIDFGFARRFRDRKGNVYEPRSSAPLVGSIQYASMAAHAFRDQCRELPWASVDPLANYHLIGEWKRYARYGGKEELLTGVPSEFEHILDIIDSTRFDERPDYRTISRLIETVFSRLNKAGLIGDQGQSREISCNIQQGSAEDVINLSA</sequence>
<dbReference type="Gene3D" id="3.30.200.20">
    <property type="entry name" value="Phosphorylase Kinase, domain 1"/>
    <property type="match status" value="1"/>
</dbReference>
<dbReference type="SMART" id="SM00220">
    <property type="entry name" value="S_TKc"/>
    <property type="match status" value="1"/>
</dbReference>